<comment type="caution">
    <text evidence="1">The sequence shown here is derived from an EMBL/GenBank/DDBJ whole genome shotgun (WGS) entry which is preliminary data.</text>
</comment>
<name>A0A844FAE6_CLOSV</name>
<reference evidence="1 2" key="1">
    <citation type="submission" date="2019-08" db="EMBL/GenBank/DDBJ databases">
        <title>In-depth cultivation of the pig gut microbiome towards novel bacterial diversity and tailored functional studies.</title>
        <authorList>
            <person name="Wylensek D."/>
            <person name="Hitch T.C.A."/>
            <person name="Clavel T."/>
        </authorList>
    </citation>
    <scope>NUCLEOTIDE SEQUENCE [LARGE SCALE GENOMIC DNA]</scope>
    <source>
        <strain evidence="1 2">BL-389-WT-3D</strain>
    </source>
</reference>
<accession>A0A844FAE6</accession>
<evidence type="ECO:0000313" key="1">
    <source>
        <dbReference type="EMBL" id="MSS41760.1"/>
    </source>
</evidence>
<dbReference type="EMBL" id="VUMB01000049">
    <property type="protein sequence ID" value="MSS41760.1"/>
    <property type="molecule type" value="Genomic_DNA"/>
</dbReference>
<protein>
    <submittedName>
        <fullName evidence="1">Uncharacterized protein</fullName>
    </submittedName>
</protein>
<sequence>MNMKQSHINADAKHLRHFLDLCNGNWHNCVYVRCVSCDTRSFCNGSHFLYHLDSSGIPCVLTMADAEMIFSRIPEPTECANAITLDEFLALYSSYLKSIQLAGTPCPCIALLRYQENAHYNW</sequence>
<gene>
    <name evidence="1" type="ORF">FYJ37_15840</name>
</gene>
<organism evidence="1 2">
    <name type="scientific">Clostridium scindens (strain JCM 10418 / VPI 12708)</name>
    <dbReference type="NCBI Taxonomy" id="29347"/>
    <lineage>
        <taxon>Bacteria</taxon>
        <taxon>Bacillati</taxon>
        <taxon>Bacillota</taxon>
        <taxon>Clostridia</taxon>
        <taxon>Lachnospirales</taxon>
        <taxon>Lachnospiraceae</taxon>
    </lineage>
</organism>
<proteinExistence type="predicted"/>
<dbReference type="RefSeq" id="WP_154323361.1">
    <property type="nucleotide sequence ID" value="NZ_JBFQGK010000001.1"/>
</dbReference>
<dbReference type="Proteomes" id="UP000462363">
    <property type="component" value="Unassembled WGS sequence"/>
</dbReference>
<evidence type="ECO:0000313" key="2">
    <source>
        <dbReference type="Proteomes" id="UP000462363"/>
    </source>
</evidence>
<dbReference type="AlphaFoldDB" id="A0A844FAE6"/>